<protein>
    <recommendedName>
        <fullName evidence="6">BICD family-like cargo adapter 1</fullName>
    </recommendedName>
</protein>
<feature type="region of interest" description="Disordered" evidence="3">
    <location>
        <begin position="337"/>
        <end position="358"/>
    </location>
</feature>
<dbReference type="OrthoDB" id="9451547at2759"/>
<gene>
    <name evidence="4" type="ORF">A6R68_06809</name>
</gene>
<reference evidence="4 5" key="1">
    <citation type="submission" date="2016-06" db="EMBL/GenBank/DDBJ databases">
        <title>The Draft Genome Sequence and Annotation of the Desert Woodrat Neotoma lepida.</title>
        <authorList>
            <person name="Campbell M."/>
            <person name="Oakeson K.F."/>
            <person name="Yandell M."/>
            <person name="Halpert J.R."/>
            <person name="Dearing D."/>
        </authorList>
    </citation>
    <scope>NUCLEOTIDE SEQUENCE [LARGE SCALE GENOMIC DNA]</scope>
    <source>
        <strain evidence="4">417</strain>
        <tissue evidence="4">Liver</tissue>
    </source>
</reference>
<dbReference type="PANTHER" id="PTHR32123:SF12">
    <property type="entry name" value="BICD FAMILY-LIKE CARGO ADAPTER 1"/>
    <property type="match status" value="1"/>
</dbReference>
<keyword evidence="5" id="KW-1185">Reference proteome</keyword>
<dbReference type="Proteomes" id="UP000092124">
    <property type="component" value="Unassembled WGS sequence"/>
</dbReference>
<dbReference type="AlphaFoldDB" id="A0A1A6GFL7"/>
<name>A0A1A6GFL7_NEOLE</name>
<feature type="compositionally biased region" description="Low complexity" evidence="3">
    <location>
        <begin position="110"/>
        <end position="125"/>
    </location>
</feature>
<evidence type="ECO:0008006" key="6">
    <source>
        <dbReference type="Google" id="ProtNLM"/>
    </source>
</evidence>
<keyword evidence="1 2" id="KW-0175">Coiled coil</keyword>
<organism evidence="4 5">
    <name type="scientific">Neotoma lepida</name>
    <name type="common">Desert woodrat</name>
    <dbReference type="NCBI Taxonomy" id="56216"/>
    <lineage>
        <taxon>Eukaryota</taxon>
        <taxon>Metazoa</taxon>
        <taxon>Chordata</taxon>
        <taxon>Craniata</taxon>
        <taxon>Vertebrata</taxon>
        <taxon>Euteleostomi</taxon>
        <taxon>Mammalia</taxon>
        <taxon>Eutheria</taxon>
        <taxon>Euarchontoglires</taxon>
        <taxon>Glires</taxon>
        <taxon>Rodentia</taxon>
        <taxon>Myomorpha</taxon>
        <taxon>Muroidea</taxon>
        <taxon>Cricetidae</taxon>
        <taxon>Neotominae</taxon>
        <taxon>Neotoma</taxon>
    </lineage>
</organism>
<accession>A0A1A6GFL7</accession>
<dbReference type="STRING" id="56216.A0A1A6GFL7"/>
<proteinExistence type="predicted"/>
<evidence type="ECO:0000256" key="3">
    <source>
        <dbReference type="SAM" id="MobiDB-lite"/>
    </source>
</evidence>
<feature type="compositionally biased region" description="Low complexity" evidence="3">
    <location>
        <begin position="163"/>
        <end position="172"/>
    </location>
</feature>
<sequence length="371" mass="42713">ASEVERQLSMQVHALREDFREKNSSTNQHIIRLESLQAEIKMLSDRKRELEHRLSATLEENDLLQGTVEELQDRVLILERQGHDKDLQEVRLSYRQLQVKVEELTEERSLQSSAATSTSLLSEMEQSMEAEELEQEREQLRLQLWEAYCQVRYLCSHLRGNDSADSAVSTDSSMDESSETSSAKDVPAGSLRTALNDLKRLIQSIVDGMEPTGARRMDDDSLEEQLRQTSEDSRALRELMEGERGKLRQSLEELQQLHSQVTLLSVEMTALKEERDRLRNAVELELAKCKMDMMSLNSQLLDAIQQKLNLSQQLEAWQDDMHRVIDRQLMDTHLKEQSRPAAAFSRGHGVGRGQEPSTMDGKRLFSFFRKI</sequence>
<evidence type="ECO:0000313" key="4">
    <source>
        <dbReference type="EMBL" id="OBS64654.1"/>
    </source>
</evidence>
<evidence type="ECO:0000256" key="2">
    <source>
        <dbReference type="SAM" id="Coils"/>
    </source>
</evidence>
<evidence type="ECO:0000313" key="5">
    <source>
        <dbReference type="Proteomes" id="UP000092124"/>
    </source>
</evidence>
<dbReference type="InterPro" id="IPR051149">
    <property type="entry name" value="Spindly/BICDR_Dynein_Adapter"/>
</dbReference>
<dbReference type="PANTHER" id="PTHR32123">
    <property type="entry name" value="BICD FAMILY-LIKE CARGO ADAPTER"/>
    <property type="match status" value="1"/>
</dbReference>
<evidence type="ECO:0000256" key="1">
    <source>
        <dbReference type="ARBA" id="ARBA00023054"/>
    </source>
</evidence>
<dbReference type="GO" id="GO:0047496">
    <property type="term" value="P:vesicle transport along microtubule"/>
    <property type="evidence" value="ECO:0007669"/>
    <property type="project" value="TreeGrafter"/>
</dbReference>
<dbReference type="EMBL" id="LZPO01097156">
    <property type="protein sequence ID" value="OBS64654.1"/>
    <property type="molecule type" value="Genomic_DNA"/>
</dbReference>
<comment type="caution">
    <text evidence="4">The sequence shown here is derived from an EMBL/GenBank/DDBJ whole genome shotgun (WGS) entry which is preliminary data.</text>
</comment>
<feature type="coiled-coil region" evidence="2">
    <location>
        <begin position="237"/>
        <end position="320"/>
    </location>
</feature>
<feature type="region of interest" description="Disordered" evidence="3">
    <location>
        <begin position="162"/>
        <end position="188"/>
    </location>
</feature>
<feature type="non-terminal residue" evidence="4">
    <location>
        <position position="1"/>
    </location>
</feature>
<dbReference type="GO" id="GO:0055107">
    <property type="term" value="P:Golgi to secretory granule transport"/>
    <property type="evidence" value="ECO:0007669"/>
    <property type="project" value="TreeGrafter"/>
</dbReference>
<feature type="region of interest" description="Disordered" evidence="3">
    <location>
        <begin position="105"/>
        <end position="127"/>
    </location>
</feature>